<dbReference type="InterPro" id="IPR025336">
    <property type="entry name" value="SCO4226-like"/>
</dbReference>
<dbReference type="Pfam" id="PF14026">
    <property type="entry name" value="SCO4226-like"/>
    <property type="match status" value="1"/>
</dbReference>
<dbReference type="Gene3D" id="3.30.70.3090">
    <property type="entry name" value="ORF SCO4226, nickel-binding ferredoxin-like monomer"/>
    <property type="match status" value="1"/>
</dbReference>
<dbReference type="AlphaFoldDB" id="A0A1F5G2H7"/>
<name>A0A1F5G2H7_9BACT</name>
<dbReference type="InterPro" id="IPR042557">
    <property type="entry name" value="SCO4226"/>
</dbReference>
<evidence type="ECO:0000313" key="1">
    <source>
        <dbReference type="EMBL" id="OGD86086.1"/>
    </source>
</evidence>
<reference evidence="1 2" key="1">
    <citation type="journal article" date="2016" name="Nat. Commun.">
        <title>Thousands of microbial genomes shed light on interconnected biogeochemical processes in an aquifer system.</title>
        <authorList>
            <person name="Anantharaman K."/>
            <person name="Brown C.T."/>
            <person name="Hug L.A."/>
            <person name="Sharon I."/>
            <person name="Castelle C.J."/>
            <person name="Probst A.J."/>
            <person name="Thomas B.C."/>
            <person name="Singh A."/>
            <person name="Wilkins M.J."/>
            <person name="Karaoz U."/>
            <person name="Brodie E.L."/>
            <person name="Williams K.H."/>
            <person name="Hubbard S.S."/>
            <person name="Banfield J.F."/>
        </authorList>
    </citation>
    <scope>NUCLEOTIDE SEQUENCE [LARGE SCALE GENOMIC DNA]</scope>
</reference>
<accession>A0A1F5G2H7</accession>
<evidence type="ECO:0008006" key="3">
    <source>
        <dbReference type="Google" id="ProtNLM"/>
    </source>
</evidence>
<comment type="caution">
    <text evidence="1">The sequence shown here is derived from an EMBL/GenBank/DDBJ whole genome shotgun (WGS) entry which is preliminary data.</text>
</comment>
<protein>
    <recommendedName>
        <fullName evidence="3">DUF4242 domain-containing protein</fullName>
    </recommendedName>
</protein>
<gene>
    <name evidence="1" type="ORF">A2696_02700</name>
</gene>
<dbReference type="Proteomes" id="UP000177069">
    <property type="component" value="Unassembled WGS sequence"/>
</dbReference>
<evidence type="ECO:0000313" key="2">
    <source>
        <dbReference type="Proteomes" id="UP000177069"/>
    </source>
</evidence>
<sequence length="84" mass="9145">MAQFLGVHKSTDIGVMTDQQAVDGFNKYKEAASKMGLNATHAHYSLEKGFAYCITEAESADKVREAHASVDIPLEDVIEVKTVS</sequence>
<proteinExistence type="predicted"/>
<organism evidence="1 2">
    <name type="scientific">Candidatus Curtissbacteria bacterium RIFCSPHIGHO2_01_FULL_41_13</name>
    <dbReference type="NCBI Taxonomy" id="1797745"/>
    <lineage>
        <taxon>Bacteria</taxon>
        <taxon>Candidatus Curtissiibacteriota</taxon>
    </lineage>
</organism>
<dbReference type="EMBL" id="MFBA01000004">
    <property type="protein sequence ID" value="OGD86086.1"/>
    <property type="molecule type" value="Genomic_DNA"/>
</dbReference>